<dbReference type="EMBL" id="MU006089">
    <property type="protein sequence ID" value="KAF2843490.1"/>
    <property type="molecule type" value="Genomic_DNA"/>
</dbReference>
<dbReference type="AlphaFoldDB" id="A0A9P4SJ38"/>
<evidence type="ECO:0000313" key="2">
    <source>
        <dbReference type="Proteomes" id="UP000799429"/>
    </source>
</evidence>
<accession>A0A9P4SJ38</accession>
<evidence type="ECO:0000313" key="1">
    <source>
        <dbReference type="EMBL" id="KAF2843490.1"/>
    </source>
</evidence>
<name>A0A9P4SJ38_9PEZI</name>
<organism evidence="1 2">
    <name type="scientific">Patellaria atrata CBS 101060</name>
    <dbReference type="NCBI Taxonomy" id="1346257"/>
    <lineage>
        <taxon>Eukaryota</taxon>
        <taxon>Fungi</taxon>
        <taxon>Dikarya</taxon>
        <taxon>Ascomycota</taxon>
        <taxon>Pezizomycotina</taxon>
        <taxon>Dothideomycetes</taxon>
        <taxon>Dothideomycetes incertae sedis</taxon>
        <taxon>Patellariales</taxon>
        <taxon>Patellariaceae</taxon>
        <taxon>Patellaria</taxon>
    </lineage>
</organism>
<proteinExistence type="predicted"/>
<gene>
    <name evidence="1" type="ORF">M501DRAFT_1012837</name>
</gene>
<dbReference type="Proteomes" id="UP000799429">
    <property type="component" value="Unassembled WGS sequence"/>
</dbReference>
<reference evidence="1" key="1">
    <citation type="journal article" date="2020" name="Stud. Mycol.">
        <title>101 Dothideomycetes genomes: a test case for predicting lifestyles and emergence of pathogens.</title>
        <authorList>
            <person name="Haridas S."/>
            <person name="Albert R."/>
            <person name="Binder M."/>
            <person name="Bloem J."/>
            <person name="Labutti K."/>
            <person name="Salamov A."/>
            <person name="Andreopoulos B."/>
            <person name="Baker S."/>
            <person name="Barry K."/>
            <person name="Bills G."/>
            <person name="Bluhm B."/>
            <person name="Cannon C."/>
            <person name="Castanera R."/>
            <person name="Culley D."/>
            <person name="Daum C."/>
            <person name="Ezra D."/>
            <person name="Gonzalez J."/>
            <person name="Henrissat B."/>
            <person name="Kuo A."/>
            <person name="Liang C."/>
            <person name="Lipzen A."/>
            <person name="Lutzoni F."/>
            <person name="Magnuson J."/>
            <person name="Mondo S."/>
            <person name="Nolan M."/>
            <person name="Ohm R."/>
            <person name="Pangilinan J."/>
            <person name="Park H.-J."/>
            <person name="Ramirez L."/>
            <person name="Alfaro M."/>
            <person name="Sun H."/>
            <person name="Tritt A."/>
            <person name="Yoshinaga Y."/>
            <person name="Zwiers L.-H."/>
            <person name="Turgeon B."/>
            <person name="Goodwin S."/>
            <person name="Spatafora J."/>
            <person name="Crous P."/>
            <person name="Grigoriev I."/>
        </authorList>
    </citation>
    <scope>NUCLEOTIDE SEQUENCE</scope>
    <source>
        <strain evidence="1">CBS 101060</strain>
    </source>
</reference>
<sequence>MAILLKFSKFIVEISQYPNIKICVSSRLWPEFEDTFNLHPWLRLEDLTHSDIQLFLSENLNRNMMFATLQDESSIESARPSLEITEKASGVFLWVRLVVNSLLEGIREGDKISILLQRLRALPEDLEMFFQHIIEDLTDSHREEASRLFQVVDYARDKRPSTLIELSFLEEGSEAAIAADIVHLPYEKLKHTQT</sequence>
<protein>
    <submittedName>
        <fullName evidence="1">Uncharacterized protein</fullName>
    </submittedName>
</protein>
<comment type="caution">
    <text evidence="1">The sequence shown here is derived from an EMBL/GenBank/DDBJ whole genome shotgun (WGS) entry which is preliminary data.</text>
</comment>
<dbReference type="PANTHER" id="PTHR10039">
    <property type="entry name" value="AMELOGENIN"/>
    <property type="match status" value="1"/>
</dbReference>
<keyword evidence="2" id="KW-1185">Reference proteome</keyword>
<dbReference type="OrthoDB" id="443402at2759"/>
<dbReference type="PANTHER" id="PTHR10039:SF5">
    <property type="entry name" value="NACHT DOMAIN-CONTAINING PROTEIN"/>
    <property type="match status" value="1"/>
</dbReference>